<evidence type="ECO:0000313" key="4">
    <source>
        <dbReference type="Proteomes" id="UP001604277"/>
    </source>
</evidence>
<gene>
    <name evidence="3" type="ORF">Fot_32261</name>
</gene>
<dbReference type="EMBL" id="JBFOLJ010000009">
    <property type="protein sequence ID" value="KAL2508614.1"/>
    <property type="molecule type" value="Genomic_DNA"/>
</dbReference>
<evidence type="ECO:0000313" key="3">
    <source>
        <dbReference type="EMBL" id="KAL2508614.1"/>
    </source>
</evidence>
<reference evidence="4" key="1">
    <citation type="submission" date="2024-07" db="EMBL/GenBank/DDBJ databases">
        <title>Two chromosome-level genome assemblies of Korean endemic species Abeliophyllum distichum and Forsythia ovata (Oleaceae).</title>
        <authorList>
            <person name="Jang H."/>
        </authorList>
    </citation>
    <scope>NUCLEOTIDE SEQUENCE [LARGE SCALE GENOMIC DNA]</scope>
</reference>
<dbReference type="AlphaFoldDB" id="A0ABD1T7C7"/>
<feature type="repeat" description="PPR" evidence="2">
    <location>
        <begin position="166"/>
        <end position="200"/>
    </location>
</feature>
<name>A0ABD1T7C7_9LAMI</name>
<dbReference type="InterPro" id="IPR002885">
    <property type="entry name" value="PPR_rpt"/>
</dbReference>
<sequence length="661" mass="74603">MNNTLSHFLKNCKTLETLKSVHAHLLIRGSVFSSDLTLNKILRLYSRYGSTDYAHKLFDKIPQPNPFLYSSMIHGYVENFKNREAFLLLYKMRVLDVPLLNFTILSILRALGREKRLRDGEGIYGFVIKYGLGFDLLVQNGMIDFFVKCGEVYLGRRMFDGIEERDVVSWNTMISGYWGVGRVEDARQLFDGMLERNVISWTILISGYVKMNDMVEARRLFEAMPVKDLAVWNVMVSGYVEVGDVDAAHILFETTPVRDVGMWNLMISGFCKVGEMEKAKEYFEKMPRKNVSSWTIMVDGYAKSGNMNEARHLFDQMPEKNLFSWSAIIGGYAKNGQPHAALKLLECFKETGIQPDETFILGIISACSQLGIADVAESIIHNYVGTLYSNTHVVTSLIDMYAKCGRIEKASQVFEMADQKDFLCYSTMIAAFGNHGLVQEAITLFHDMKMANIKPDAVTFLGVLSACNHGGLVAEGRSCFKQMIEEYNIKPTEKHYACMVDLLGRAGLLEEAYNLICDMYVPPTAVVWGSLLGACKVYGNVHLAEIAAVELFKIEPENSGNYVLLSSIYAAFGRWRDVAKVRAMIRERGVRKNRGSSWIEFDSVVHEFVMGDMSHLDSDRIYFMLDLLCEEMKLLGDIVSAKYRAGTPLSAQSVSIDFENG</sequence>
<keyword evidence="4" id="KW-1185">Reference proteome</keyword>
<proteinExistence type="predicted"/>
<dbReference type="FunFam" id="1.25.40.10:FF:000184">
    <property type="entry name" value="Pentatricopeptide repeat-containing protein, chloroplastic"/>
    <property type="match status" value="1"/>
</dbReference>
<organism evidence="3 4">
    <name type="scientific">Forsythia ovata</name>
    <dbReference type="NCBI Taxonomy" id="205694"/>
    <lineage>
        <taxon>Eukaryota</taxon>
        <taxon>Viridiplantae</taxon>
        <taxon>Streptophyta</taxon>
        <taxon>Embryophyta</taxon>
        <taxon>Tracheophyta</taxon>
        <taxon>Spermatophyta</taxon>
        <taxon>Magnoliopsida</taxon>
        <taxon>eudicotyledons</taxon>
        <taxon>Gunneridae</taxon>
        <taxon>Pentapetalae</taxon>
        <taxon>asterids</taxon>
        <taxon>lamiids</taxon>
        <taxon>Lamiales</taxon>
        <taxon>Oleaceae</taxon>
        <taxon>Forsythieae</taxon>
        <taxon>Forsythia</taxon>
    </lineage>
</organism>
<dbReference type="NCBIfam" id="TIGR00756">
    <property type="entry name" value="PPR"/>
    <property type="match status" value="7"/>
</dbReference>
<dbReference type="PANTHER" id="PTHR47926">
    <property type="entry name" value="PENTATRICOPEPTIDE REPEAT-CONTAINING PROTEIN"/>
    <property type="match status" value="1"/>
</dbReference>
<feature type="repeat" description="PPR" evidence="2">
    <location>
        <begin position="421"/>
        <end position="455"/>
    </location>
</feature>
<dbReference type="Proteomes" id="UP001604277">
    <property type="component" value="Unassembled WGS sequence"/>
</dbReference>
<keyword evidence="1" id="KW-0677">Repeat</keyword>
<feature type="repeat" description="PPR" evidence="2">
    <location>
        <begin position="259"/>
        <end position="293"/>
    </location>
</feature>
<dbReference type="Pfam" id="PF01535">
    <property type="entry name" value="PPR"/>
    <property type="match status" value="8"/>
</dbReference>
<dbReference type="PROSITE" id="PS51375">
    <property type="entry name" value="PPR"/>
    <property type="match status" value="4"/>
</dbReference>
<dbReference type="Pfam" id="PF20431">
    <property type="entry name" value="E_motif"/>
    <property type="match status" value="1"/>
</dbReference>
<protein>
    <submittedName>
        <fullName evidence="3">Pentatricopeptide repeat-containing protein</fullName>
    </submittedName>
</protein>
<evidence type="ECO:0000256" key="2">
    <source>
        <dbReference type="PROSITE-ProRule" id="PRU00708"/>
    </source>
</evidence>
<dbReference type="InterPro" id="IPR011990">
    <property type="entry name" value="TPR-like_helical_dom_sf"/>
</dbReference>
<dbReference type="Pfam" id="PF13041">
    <property type="entry name" value="PPR_2"/>
    <property type="match status" value="2"/>
</dbReference>
<comment type="caution">
    <text evidence="3">The sequence shown here is derived from an EMBL/GenBank/DDBJ whole genome shotgun (WGS) entry which is preliminary data.</text>
</comment>
<accession>A0ABD1T7C7</accession>
<dbReference type="InterPro" id="IPR046960">
    <property type="entry name" value="PPR_At4g14850-like_plant"/>
</dbReference>
<dbReference type="InterPro" id="IPR046848">
    <property type="entry name" value="E_motif"/>
</dbReference>
<feature type="repeat" description="PPR" evidence="2">
    <location>
        <begin position="321"/>
        <end position="355"/>
    </location>
</feature>
<dbReference type="SUPFAM" id="SSF48452">
    <property type="entry name" value="TPR-like"/>
    <property type="match status" value="1"/>
</dbReference>
<evidence type="ECO:0000256" key="1">
    <source>
        <dbReference type="ARBA" id="ARBA00022737"/>
    </source>
</evidence>
<dbReference type="Gene3D" id="1.25.40.10">
    <property type="entry name" value="Tetratricopeptide repeat domain"/>
    <property type="match status" value="5"/>
</dbReference>